<evidence type="ECO:0000256" key="5">
    <source>
        <dbReference type="ARBA" id="ARBA00023237"/>
    </source>
</evidence>
<evidence type="ECO:0000256" key="1">
    <source>
        <dbReference type="ARBA" id="ARBA00004442"/>
    </source>
</evidence>
<keyword evidence="4" id="KW-0472">Membrane</keyword>
<dbReference type="Pfam" id="PF14322">
    <property type="entry name" value="SusD-like_3"/>
    <property type="match status" value="1"/>
</dbReference>
<accession>A0A1H0G1W6</accession>
<gene>
    <name evidence="9" type="ORF">SAMN05421820_11115</name>
</gene>
<dbReference type="Proteomes" id="UP000183200">
    <property type="component" value="Unassembled WGS sequence"/>
</dbReference>
<reference evidence="10" key="1">
    <citation type="submission" date="2016-10" db="EMBL/GenBank/DDBJ databases">
        <authorList>
            <person name="Varghese N."/>
            <person name="Submissions S."/>
        </authorList>
    </citation>
    <scope>NUCLEOTIDE SEQUENCE [LARGE SCALE GENOMIC DNA]</scope>
    <source>
        <strain evidence="10">DSM 19110</strain>
    </source>
</reference>
<dbReference type="EMBL" id="FNGY01000011">
    <property type="protein sequence ID" value="SDO00883.1"/>
    <property type="molecule type" value="Genomic_DNA"/>
</dbReference>
<dbReference type="GO" id="GO:0009279">
    <property type="term" value="C:cell outer membrane"/>
    <property type="evidence" value="ECO:0007669"/>
    <property type="project" value="UniProtKB-SubCell"/>
</dbReference>
<proteinExistence type="inferred from homology"/>
<evidence type="ECO:0000313" key="9">
    <source>
        <dbReference type="EMBL" id="SDO00883.1"/>
    </source>
</evidence>
<keyword evidence="5" id="KW-0998">Cell outer membrane</keyword>
<evidence type="ECO:0000259" key="7">
    <source>
        <dbReference type="Pfam" id="PF07980"/>
    </source>
</evidence>
<keyword evidence="3 6" id="KW-0732">Signal</keyword>
<dbReference type="OrthoDB" id="636214at2"/>
<feature type="domain" description="SusD-like N-terminal" evidence="8">
    <location>
        <begin position="99"/>
        <end position="230"/>
    </location>
</feature>
<sequence length="498" mass="57034">MKRFLHTRKVVYTLMCFLVLGMSSCLSNLDPIIKDRIMPDNYFKNENDARAAVTAIYSPMRGQGGIYDCYVETYLMLSNLAADDMGLRRSDLEVVEKFIWNSTTNAVTKHYSDWIKHVSRATLLMDDLQRTPMNDKRKQEFVAEVQCARGQYMFFLYDFYGTAGVVMDPAILRDPGNEVILERMPKNDFVNLIEKDLKESAAVLPERYAGPDFGRFTKGTAYAILAKLYLQEKRWNDAEQVCREILKLGYELQPSYASVFAVENEKNKEVIWAVSCLSEGGDGNTWMTHVVPPNYPLKNTLIQRWNVHSTPWRFYDKYEKGDNRLKSLIGEFKYLPAGATDSVLATRYNYEHLKNGAIPIKYPEDPKQTSEKAGNDKVIYRYSDVLLELAEAINEQNGPTPEAIGYVEQIRKRVGLPNSIPASATAGKDAFSDFILDERGRELFCEGHRRRDLIRHNKFISTAHQEGYISAQSYMVLFPLPQNILDESKGKIKQNPGY</sequence>
<dbReference type="Gene3D" id="1.25.40.390">
    <property type="match status" value="1"/>
</dbReference>
<evidence type="ECO:0000259" key="8">
    <source>
        <dbReference type="Pfam" id="PF14322"/>
    </source>
</evidence>
<dbReference type="Pfam" id="PF07980">
    <property type="entry name" value="SusD_RagB"/>
    <property type="match status" value="1"/>
</dbReference>
<evidence type="ECO:0000256" key="6">
    <source>
        <dbReference type="SAM" id="SignalP"/>
    </source>
</evidence>
<evidence type="ECO:0000256" key="2">
    <source>
        <dbReference type="ARBA" id="ARBA00006275"/>
    </source>
</evidence>
<dbReference type="SUPFAM" id="SSF48452">
    <property type="entry name" value="TPR-like"/>
    <property type="match status" value="1"/>
</dbReference>
<dbReference type="InterPro" id="IPR033985">
    <property type="entry name" value="SusD-like_N"/>
</dbReference>
<keyword evidence="10" id="KW-1185">Reference proteome</keyword>
<organism evidence="9 10">
    <name type="scientific">Pedobacter steynii</name>
    <dbReference type="NCBI Taxonomy" id="430522"/>
    <lineage>
        <taxon>Bacteria</taxon>
        <taxon>Pseudomonadati</taxon>
        <taxon>Bacteroidota</taxon>
        <taxon>Sphingobacteriia</taxon>
        <taxon>Sphingobacteriales</taxon>
        <taxon>Sphingobacteriaceae</taxon>
        <taxon>Pedobacter</taxon>
    </lineage>
</organism>
<feature type="domain" description="RagB/SusD" evidence="7">
    <location>
        <begin position="350"/>
        <end position="498"/>
    </location>
</feature>
<evidence type="ECO:0000256" key="4">
    <source>
        <dbReference type="ARBA" id="ARBA00023136"/>
    </source>
</evidence>
<name>A0A1H0G1W6_9SPHI</name>
<feature type="chain" id="PRO_5010168884" evidence="6">
    <location>
        <begin position="28"/>
        <end position="498"/>
    </location>
</feature>
<protein>
    <submittedName>
        <fullName evidence="9">Starch-binding associating with outer membrane</fullName>
    </submittedName>
</protein>
<dbReference type="PROSITE" id="PS51257">
    <property type="entry name" value="PROKAR_LIPOPROTEIN"/>
    <property type="match status" value="1"/>
</dbReference>
<comment type="similarity">
    <text evidence="2">Belongs to the SusD family.</text>
</comment>
<evidence type="ECO:0000313" key="10">
    <source>
        <dbReference type="Proteomes" id="UP000183200"/>
    </source>
</evidence>
<dbReference type="InterPro" id="IPR011990">
    <property type="entry name" value="TPR-like_helical_dom_sf"/>
</dbReference>
<dbReference type="AlphaFoldDB" id="A0A1H0G1W6"/>
<feature type="signal peptide" evidence="6">
    <location>
        <begin position="1"/>
        <end position="27"/>
    </location>
</feature>
<dbReference type="InterPro" id="IPR012944">
    <property type="entry name" value="SusD_RagB_dom"/>
</dbReference>
<evidence type="ECO:0000256" key="3">
    <source>
        <dbReference type="ARBA" id="ARBA00022729"/>
    </source>
</evidence>
<comment type="subcellular location">
    <subcellularLocation>
        <location evidence="1">Cell outer membrane</location>
    </subcellularLocation>
</comment>